<proteinExistence type="predicted"/>
<evidence type="ECO:0000313" key="3">
    <source>
        <dbReference type="Proteomes" id="UP000075884"/>
    </source>
</evidence>
<keyword evidence="1" id="KW-0732">Signal</keyword>
<reference evidence="2" key="2">
    <citation type="submission" date="2020-05" db="UniProtKB">
        <authorList>
            <consortium name="EnsemblMetazoa"/>
        </authorList>
    </citation>
    <scope>IDENTIFICATION</scope>
    <source>
        <strain evidence="2">WRAIR2</strain>
    </source>
</reference>
<evidence type="ECO:0000313" key="2">
    <source>
        <dbReference type="EnsemblMetazoa" id="ADIR014537-PA"/>
    </source>
</evidence>
<evidence type="ECO:0000256" key="1">
    <source>
        <dbReference type="SAM" id="SignalP"/>
    </source>
</evidence>
<reference evidence="3" key="1">
    <citation type="submission" date="2013-03" db="EMBL/GenBank/DDBJ databases">
        <title>The Genome Sequence of Anopheles dirus WRAIR2.</title>
        <authorList>
            <consortium name="The Broad Institute Genomics Platform"/>
            <person name="Neafsey D.E."/>
            <person name="Walton C."/>
            <person name="Walker B."/>
            <person name="Young S.K."/>
            <person name="Zeng Q."/>
            <person name="Gargeya S."/>
            <person name="Fitzgerald M."/>
            <person name="Haas B."/>
            <person name="Abouelleil A."/>
            <person name="Allen A.W."/>
            <person name="Alvarado L."/>
            <person name="Arachchi H.M."/>
            <person name="Berlin A.M."/>
            <person name="Chapman S.B."/>
            <person name="Gainer-Dewar J."/>
            <person name="Goldberg J."/>
            <person name="Griggs A."/>
            <person name="Gujja S."/>
            <person name="Hansen M."/>
            <person name="Howarth C."/>
            <person name="Imamovic A."/>
            <person name="Ireland A."/>
            <person name="Larimer J."/>
            <person name="McCowan C."/>
            <person name="Murphy C."/>
            <person name="Pearson M."/>
            <person name="Poon T.W."/>
            <person name="Priest M."/>
            <person name="Roberts A."/>
            <person name="Saif S."/>
            <person name="Shea T."/>
            <person name="Sisk P."/>
            <person name="Sykes S."/>
            <person name="Wortman J."/>
            <person name="Nusbaum C."/>
            <person name="Birren B."/>
        </authorList>
    </citation>
    <scope>NUCLEOTIDE SEQUENCE [LARGE SCALE GENOMIC DNA]</scope>
    <source>
        <strain evidence="3">WRAIR2</strain>
    </source>
</reference>
<sequence length="123" mass="13603">MKMTQTMLSLVLLVLAVCSSCSGTCCFFFAQDLVSSRILHRELSFADCSRLFPSTLCSVMLFRSVPLFHFLPLALSCSPETHGNRLVIEDPDRAIPEAATSPRLLVGVIVWCTVDTVIYCDIL</sequence>
<accession>A0A182NXG0</accession>
<dbReference type="Proteomes" id="UP000075884">
    <property type="component" value="Unassembled WGS sequence"/>
</dbReference>
<feature type="chain" id="PRO_5008130472" description="Secreted protein" evidence="1">
    <location>
        <begin position="24"/>
        <end position="123"/>
    </location>
</feature>
<dbReference type="EnsemblMetazoa" id="ADIR014537-RA">
    <property type="protein sequence ID" value="ADIR014537-PA"/>
    <property type="gene ID" value="ADIR014537"/>
</dbReference>
<name>A0A182NXG0_9DIPT</name>
<feature type="signal peptide" evidence="1">
    <location>
        <begin position="1"/>
        <end position="23"/>
    </location>
</feature>
<organism evidence="2 3">
    <name type="scientific">Anopheles dirus</name>
    <dbReference type="NCBI Taxonomy" id="7168"/>
    <lineage>
        <taxon>Eukaryota</taxon>
        <taxon>Metazoa</taxon>
        <taxon>Ecdysozoa</taxon>
        <taxon>Arthropoda</taxon>
        <taxon>Hexapoda</taxon>
        <taxon>Insecta</taxon>
        <taxon>Pterygota</taxon>
        <taxon>Neoptera</taxon>
        <taxon>Endopterygota</taxon>
        <taxon>Diptera</taxon>
        <taxon>Nematocera</taxon>
        <taxon>Culicoidea</taxon>
        <taxon>Culicidae</taxon>
        <taxon>Anophelinae</taxon>
        <taxon>Anopheles</taxon>
    </lineage>
</organism>
<protein>
    <recommendedName>
        <fullName evidence="4">Secreted protein</fullName>
    </recommendedName>
</protein>
<dbReference type="VEuPathDB" id="VectorBase:ADIR014537"/>
<dbReference type="AlphaFoldDB" id="A0A182NXG0"/>
<evidence type="ECO:0008006" key="4">
    <source>
        <dbReference type="Google" id="ProtNLM"/>
    </source>
</evidence>
<keyword evidence="3" id="KW-1185">Reference proteome</keyword>